<dbReference type="InterPro" id="IPR029014">
    <property type="entry name" value="NiFe-Hase_large"/>
</dbReference>
<proteinExistence type="inferred from homology"/>
<keyword evidence="1" id="KW-1278">Translocase</keyword>
<dbReference type="PANTHER" id="PTHR11993:SF10">
    <property type="entry name" value="NADH DEHYDROGENASE [UBIQUINONE] IRON-SULFUR PROTEIN 2, MITOCHONDRIAL"/>
    <property type="match status" value="1"/>
</dbReference>
<dbReference type="NCBIfam" id="NF004739">
    <property type="entry name" value="PRK06075.1"/>
    <property type="match status" value="1"/>
</dbReference>
<comment type="subcellular location">
    <subcellularLocation>
        <location evidence="1">Cell membrane</location>
        <topology evidence="1">Peripheral membrane protein</topology>
        <orientation evidence="1">Cytoplasmic side</orientation>
    </subcellularLocation>
</comment>
<dbReference type="EC" id="7.1.1.-" evidence="1"/>
<keyword evidence="1" id="KW-0830">Ubiquinone</keyword>
<dbReference type="Proteomes" id="UP000315995">
    <property type="component" value="Chromosome"/>
</dbReference>
<dbReference type="NCBIfam" id="TIGR01962">
    <property type="entry name" value="NuoD"/>
    <property type="match status" value="1"/>
</dbReference>
<organism evidence="3 4">
    <name type="scientific">Persicimonas caeni</name>
    <dbReference type="NCBI Taxonomy" id="2292766"/>
    <lineage>
        <taxon>Bacteria</taxon>
        <taxon>Deltaproteobacteria</taxon>
        <taxon>Bradymonadales</taxon>
        <taxon>Bradymonadaceae</taxon>
        <taxon>Persicimonas</taxon>
    </lineage>
</organism>
<dbReference type="AlphaFoldDB" id="A0A4Y6Q0C1"/>
<dbReference type="GO" id="GO:0051287">
    <property type="term" value="F:NAD binding"/>
    <property type="evidence" value="ECO:0007669"/>
    <property type="project" value="InterPro"/>
</dbReference>
<dbReference type="GO" id="GO:0050136">
    <property type="term" value="F:NADH dehydrogenase (quinone) (non-electrogenic) activity"/>
    <property type="evidence" value="ECO:0007669"/>
    <property type="project" value="UniProtKB-UniRule"/>
</dbReference>
<keyword evidence="1" id="KW-0813">Transport</keyword>
<dbReference type="SUPFAM" id="SSF56762">
    <property type="entry name" value="HydB/Nqo4-like"/>
    <property type="match status" value="1"/>
</dbReference>
<gene>
    <name evidence="1 3" type="primary">nuoD</name>
    <name evidence="3" type="ORF">FIV42_25780</name>
</gene>
<dbReference type="InterPro" id="IPR001135">
    <property type="entry name" value="NADH_Q_OxRdtase_suD"/>
</dbReference>
<dbReference type="PANTHER" id="PTHR11993">
    <property type="entry name" value="NADH-UBIQUINONE OXIDOREDUCTASE 49 KDA SUBUNIT"/>
    <property type="match status" value="1"/>
</dbReference>
<sequence>MAEDIYQTPGEQVETIDQDIHTEPMILQMGPSHPATHGTVRFTLTLDGETVVKCDTEVGYLHRGFEKESEHSTWTQVFPYTDRLNYVSPLLNNFGYAQAVEKLLDCEVPERALWIRTLMGEVSRLSDHWTATGAGALELGAMSAFLYAIEARELIWDLIEEVTGARLTVSYGRIGGVKEDLPADFAERWQYVRERIMETHKTTHKLLTRNRVFLDRMQGTGILTREEAINYGYTGPVGRSAGFEYDVRKDHPYFKYDEVDFDVPIGENGDNYDRYLVRMEEILQSVRIIDQCLEKMQPGPVNADDPRVVLPEKDKVYNSIEGMINHFKLVFEGIQVPAGEVYSYSEAGNGELGFFIVSNGTGKPWKMGVRSPSLVMMGGIHRLFEGGLLADIIPTFDTINMIGGECDK</sequence>
<comment type="catalytic activity">
    <reaction evidence="1">
        <text>a quinone + NADH + 5 H(+)(in) = a quinol + NAD(+) + 4 H(+)(out)</text>
        <dbReference type="Rhea" id="RHEA:57888"/>
        <dbReference type="ChEBI" id="CHEBI:15378"/>
        <dbReference type="ChEBI" id="CHEBI:24646"/>
        <dbReference type="ChEBI" id="CHEBI:57540"/>
        <dbReference type="ChEBI" id="CHEBI:57945"/>
        <dbReference type="ChEBI" id="CHEBI:132124"/>
    </reaction>
</comment>
<keyword evidence="1" id="KW-1003">Cell membrane</keyword>
<keyword evidence="4" id="KW-1185">Reference proteome</keyword>
<keyword evidence="3" id="KW-0560">Oxidoreductase</keyword>
<comment type="subunit">
    <text evidence="1">NDH-1 is composed of 14 different subunits. Subunits NuoB, C, D, E, F, and G constitute the peripheral sector of the complex.</text>
</comment>
<feature type="domain" description="NADH-quinone oxidoreductase subunit D" evidence="2">
    <location>
        <begin position="139"/>
        <end position="408"/>
    </location>
</feature>
<reference evidence="3 4" key="1">
    <citation type="submission" date="2019-06" db="EMBL/GenBank/DDBJ databases">
        <title>Persicimonas caeni gen. nov., sp. nov., a predatory bacterium isolated from solar saltern.</title>
        <authorList>
            <person name="Wang S."/>
        </authorList>
    </citation>
    <scope>NUCLEOTIDE SEQUENCE [LARGE SCALE GENOMIC DNA]</scope>
    <source>
        <strain evidence="3 4">YN101</strain>
    </source>
</reference>
<dbReference type="InterPro" id="IPR022885">
    <property type="entry name" value="NDH1_su_D/H"/>
</dbReference>
<dbReference type="EMBL" id="CP041186">
    <property type="protein sequence ID" value="QDG54026.1"/>
    <property type="molecule type" value="Genomic_DNA"/>
</dbReference>
<dbReference type="HAMAP" id="MF_01358">
    <property type="entry name" value="NDH1_NuoD"/>
    <property type="match status" value="1"/>
</dbReference>
<keyword evidence="1" id="KW-0520">NAD</keyword>
<accession>A0A5B8YEI7</accession>
<evidence type="ECO:0000313" key="4">
    <source>
        <dbReference type="Proteomes" id="UP000315995"/>
    </source>
</evidence>
<evidence type="ECO:0000313" key="3">
    <source>
        <dbReference type="EMBL" id="QDG54026.1"/>
    </source>
</evidence>
<dbReference type="GO" id="GO:0048038">
    <property type="term" value="F:quinone binding"/>
    <property type="evidence" value="ECO:0007669"/>
    <property type="project" value="UniProtKB-KW"/>
</dbReference>
<name>A0A4Y6Q0C1_PERCE</name>
<dbReference type="RefSeq" id="WP_141200476.1">
    <property type="nucleotide sequence ID" value="NZ_CP041186.1"/>
</dbReference>
<accession>A0A4Y6Q0C1</accession>
<evidence type="ECO:0000259" key="2">
    <source>
        <dbReference type="Pfam" id="PF00346"/>
    </source>
</evidence>
<comment type="function">
    <text evidence="1">NDH-1 shuttles electrons from NADH, via FMN and iron-sulfur (Fe-S) centers, to quinones in the respiratory chain. The immediate electron acceptor for the enzyme in this species is believed to be ubiquinone. Couples the redox reaction to proton translocation (for every two electrons transferred, four hydrogen ions are translocated across the cytoplasmic membrane), and thus conserves the redox energy in a proton gradient.</text>
</comment>
<keyword evidence="1" id="KW-0472">Membrane</keyword>
<dbReference type="Gene3D" id="1.10.645.10">
    <property type="entry name" value="Cytochrome-c3 Hydrogenase, chain B"/>
    <property type="match status" value="1"/>
</dbReference>
<dbReference type="GO" id="GO:0005886">
    <property type="term" value="C:plasma membrane"/>
    <property type="evidence" value="ECO:0007669"/>
    <property type="project" value="UniProtKB-SubCell"/>
</dbReference>
<keyword evidence="1" id="KW-0874">Quinone</keyword>
<comment type="similarity">
    <text evidence="1">Belongs to the complex I 49 kDa subunit family.</text>
</comment>
<dbReference type="Pfam" id="PF00346">
    <property type="entry name" value="Complex1_49kDa"/>
    <property type="match status" value="1"/>
</dbReference>
<dbReference type="OrthoDB" id="9801496at2"/>
<protein>
    <recommendedName>
        <fullName evidence="1">NADH-quinone oxidoreductase subunit D</fullName>
        <ecNumber evidence="1">7.1.1.-</ecNumber>
    </recommendedName>
    <alternativeName>
        <fullName evidence="1">NADH dehydrogenase I subunit D</fullName>
    </alternativeName>
    <alternativeName>
        <fullName evidence="1">NDH-1 subunit D</fullName>
    </alternativeName>
</protein>
<evidence type="ECO:0000256" key="1">
    <source>
        <dbReference type="HAMAP-Rule" id="MF_01358"/>
    </source>
</evidence>